<reference evidence="3" key="1">
    <citation type="submission" date="2016-11" db="UniProtKB">
        <authorList>
            <consortium name="WormBaseParasite"/>
        </authorList>
    </citation>
    <scope>IDENTIFICATION</scope>
</reference>
<feature type="region of interest" description="Disordered" evidence="1">
    <location>
        <begin position="1"/>
        <end position="24"/>
    </location>
</feature>
<evidence type="ECO:0000313" key="3">
    <source>
        <dbReference type="WBParaSite" id="L893_g868.t1"/>
    </source>
</evidence>
<keyword evidence="2" id="KW-1185">Reference proteome</keyword>
<dbReference type="AlphaFoldDB" id="A0A1I8ARE3"/>
<dbReference type="WBParaSite" id="L893_g868.t1">
    <property type="protein sequence ID" value="L893_g868.t1"/>
    <property type="gene ID" value="L893_g868"/>
</dbReference>
<organism evidence="2 3">
    <name type="scientific">Steinernema glaseri</name>
    <dbReference type="NCBI Taxonomy" id="37863"/>
    <lineage>
        <taxon>Eukaryota</taxon>
        <taxon>Metazoa</taxon>
        <taxon>Ecdysozoa</taxon>
        <taxon>Nematoda</taxon>
        <taxon>Chromadorea</taxon>
        <taxon>Rhabditida</taxon>
        <taxon>Tylenchina</taxon>
        <taxon>Panagrolaimomorpha</taxon>
        <taxon>Strongyloidoidea</taxon>
        <taxon>Steinernematidae</taxon>
        <taxon>Steinernema</taxon>
    </lineage>
</organism>
<proteinExistence type="predicted"/>
<protein>
    <submittedName>
        <fullName evidence="3">Uncharacterized protein</fullName>
    </submittedName>
</protein>
<accession>A0A1I8ARE3</accession>
<feature type="region of interest" description="Disordered" evidence="1">
    <location>
        <begin position="201"/>
        <end position="225"/>
    </location>
</feature>
<name>A0A1I8ARE3_9BILA</name>
<evidence type="ECO:0000256" key="1">
    <source>
        <dbReference type="SAM" id="MobiDB-lite"/>
    </source>
</evidence>
<evidence type="ECO:0000313" key="2">
    <source>
        <dbReference type="Proteomes" id="UP000095287"/>
    </source>
</evidence>
<sequence length="225" mass="24227">MDRRLLEAPFGSNGQPEPKSKLPSQTTYHVVVIGMRIDPFDSSSNRITDRLDVGRGVLPATASLNGSVLDTCILSDTRMAPATSQDGYEMTFSTRSVRDLNLTISSEESTVAEDRSASNPKLIMAPSFISNGSISPTQHAEAFPSSPESSFLATAVSPFGSPCRERTYVAELNSPIARKEFKTRPDTPVACRGVVGILPFESEKNEGMGEDDTQRVLPHEGCGDG</sequence>
<dbReference type="Proteomes" id="UP000095287">
    <property type="component" value="Unplaced"/>
</dbReference>